<keyword evidence="1" id="KW-0175">Coiled coil</keyword>
<dbReference type="Proteomes" id="UP000821837">
    <property type="component" value="Unassembled WGS sequence"/>
</dbReference>
<reference evidence="2" key="2">
    <citation type="submission" date="2021-09" db="EMBL/GenBank/DDBJ databases">
        <authorList>
            <person name="Jia N."/>
            <person name="Wang J."/>
            <person name="Shi W."/>
            <person name="Du L."/>
            <person name="Sun Y."/>
            <person name="Zhan W."/>
            <person name="Jiang J."/>
            <person name="Wang Q."/>
            <person name="Zhang B."/>
            <person name="Ji P."/>
            <person name="Sakyi L.B."/>
            <person name="Cui X."/>
            <person name="Yuan T."/>
            <person name="Jiang B."/>
            <person name="Yang W."/>
            <person name="Lam T.T.-Y."/>
            <person name="Chang Q."/>
            <person name="Ding S."/>
            <person name="Wang X."/>
            <person name="Zhu J."/>
            <person name="Ruan X."/>
            <person name="Zhao L."/>
            <person name="Wei J."/>
            <person name="Que T."/>
            <person name="Du C."/>
            <person name="Cheng J."/>
            <person name="Dai P."/>
            <person name="Han X."/>
            <person name="Huang E."/>
            <person name="Gao Y."/>
            <person name="Liu J."/>
            <person name="Shao H."/>
            <person name="Ye R."/>
            <person name="Li L."/>
            <person name="Wei W."/>
            <person name="Wang X."/>
            <person name="Wang C."/>
            <person name="Huo Q."/>
            <person name="Li W."/>
            <person name="Guo W."/>
            <person name="Chen H."/>
            <person name="Chen S."/>
            <person name="Zhou L."/>
            <person name="Zhou L."/>
            <person name="Ni X."/>
            <person name="Tian J."/>
            <person name="Zhou Y."/>
            <person name="Sheng Y."/>
            <person name="Liu T."/>
            <person name="Pan Y."/>
            <person name="Xia L."/>
            <person name="Li J."/>
            <person name="Zhao F."/>
            <person name="Cao W."/>
        </authorList>
    </citation>
    <scope>NUCLEOTIDE SEQUENCE</scope>
    <source>
        <strain evidence="2">Rsan-2018</strain>
        <tissue evidence="2">Larvae</tissue>
    </source>
</reference>
<gene>
    <name evidence="2" type="ORF">HPB52_014548</name>
</gene>
<organism evidence="2 3">
    <name type="scientific">Rhipicephalus sanguineus</name>
    <name type="common">Brown dog tick</name>
    <name type="synonym">Ixodes sanguineus</name>
    <dbReference type="NCBI Taxonomy" id="34632"/>
    <lineage>
        <taxon>Eukaryota</taxon>
        <taxon>Metazoa</taxon>
        <taxon>Ecdysozoa</taxon>
        <taxon>Arthropoda</taxon>
        <taxon>Chelicerata</taxon>
        <taxon>Arachnida</taxon>
        <taxon>Acari</taxon>
        <taxon>Parasitiformes</taxon>
        <taxon>Ixodida</taxon>
        <taxon>Ixodoidea</taxon>
        <taxon>Ixodidae</taxon>
        <taxon>Rhipicephalinae</taxon>
        <taxon>Rhipicephalus</taxon>
        <taxon>Rhipicephalus</taxon>
    </lineage>
</organism>
<dbReference type="EMBL" id="JABSTV010001248">
    <property type="protein sequence ID" value="KAH7969085.1"/>
    <property type="molecule type" value="Genomic_DNA"/>
</dbReference>
<comment type="caution">
    <text evidence="2">The sequence shown here is derived from an EMBL/GenBank/DDBJ whole genome shotgun (WGS) entry which is preliminary data.</text>
</comment>
<reference evidence="2" key="1">
    <citation type="journal article" date="2020" name="Cell">
        <title>Large-Scale Comparative Analyses of Tick Genomes Elucidate Their Genetic Diversity and Vector Capacities.</title>
        <authorList>
            <consortium name="Tick Genome and Microbiome Consortium (TIGMIC)"/>
            <person name="Jia N."/>
            <person name="Wang J."/>
            <person name="Shi W."/>
            <person name="Du L."/>
            <person name="Sun Y."/>
            <person name="Zhan W."/>
            <person name="Jiang J.F."/>
            <person name="Wang Q."/>
            <person name="Zhang B."/>
            <person name="Ji P."/>
            <person name="Bell-Sakyi L."/>
            <person name="Cui X.M."/>
            <person name="Yuan T.T."/>
            <person name="Jiang B.G."/>
            <person name="Yang W.F."/>
            <person name="Lam T.T."/>
            <person name="Chang Q.C."/>
            <person name="Ding S.J."/>
            <person name="Wang X.J."/>
            <person name="Zhu J.G."/>
            <person name="Ruan X.D."/>
            <person name="Zhao L."/>
            <person name="Wei J.T."/>
            <person name="Ye R.Z."/>
            <person name="Que T.C."/>
            <person name="Du C.H."/>
            <person name="Zhou Y.H."/>
            <person name="Cheng J.X."/>
            <person name="Dai P.F."/>
            <person name="Guo W.B."/>
            <person name="Han X.H."/>
            <person name="Huang E.J."/>
            <person name="Li L.F."/>
            <person name="Wei W."/>
            <person name="Gao Y.C."/>
            <person name="Liu J.Z."/>
            <person name="Shao H.Z."/>
            <person name="Wang X."/>
            <person name="Wang C.C."/>
            <person name="Yang T.C."/>
            <person name="Huo Q.B."/>
            <person name="Li W."/>
            <person name="Chen H.Y."/>
            <person name="Chen S.E."/>
            <person name="Zhou L.G."/>
            <person name="Ni X.B."/>
            <person name="Tian J.H."/>
            <person name="Sheng Y."/>
            <person name="Liu T."/>
            <person name="Pan Y.S."/>
            <person name="Xia L.Y."/>
            <person name="Li J."/>
            <person name="Zhao F."/>
            <person name="Cao W.C."/>
        </authorList>
    </citation>
    <scope>NUCLEOTIDE SEQUENCE</scope>
    <source>
        <strain evidence="2">Rsan-2018</strain>
    </source>
</reference>
<name>A0A9D4Q745_RHISA</name>
<feature type="coiled-coil region" evidence="1">
    <location>
        <begin position="55"/>
        <end position="96"/>
    </location>
</feature>
<dbReference type="VEuPathDB" id="VectorBase:RSAN_026141"/>
<sequence length="136" mass="15476">MSRADLSKGLELQVTVREDMYISKRCAGKQPSEGQACISCRYLRKALLTRQSRLKRQLKKKVSSTAQKLHAARNRIKRLASRSAALKDQLINMQQENALKPEEVLRAQIEALPPKQQDFTISGNYYDRAIAASSWE</sequence>
<keyword evidence="3" id="KW-1185">Reference proteome</keyword>
<evidence type="ECO:0000313" key="3">
    <source>
        <dbReference type="Proteomes" id="UP000821837"/>
    </source>
</evidence>
<accession>A0A9D4Q745</accession>
<evidence type="ECO:0000256" key="1">
    <source>
        <dbReference type="SAM" id="Coils"/>
    </source>
</evidence>
<evidence type="ECO:0000313" key="2">
    <source>
        <dbReference type="EMBL" id="KAH7969085.1"/>
    </source>
</evidence>
<dbReference type="AlphaFoldDB" id="A0A9D4Q745"/>
<proteinExistence type="predicted"/>
<protein>
    <submittedName>
        <fullName evidence="2">Uncharacterized protein</fullName>
    </submittedName>
</protein>